<dbReference type="PANTHER" id="PTHR47654:SF5">
    <property type="entry name" value="TRANSCRIPTION FACTOR DOMAIN-CONTAINING PROTEIN"/>
    <property type="match status" value="1"/>
</dbReference>
<keyword evidence="1" id="KW-0539">Nucleus</keyword>
<feature type="domain" description="Xylanolytic transcriptional activator regulatory" evidence="3">
    <location>
        <begin position="317"/>
        <end position="390"/>
    </location>
</feature>
<dbReference type="GO" id="GO:0006351">
    <property type="term" value="P:DNA-templated transcription"/>
    <property type="evidence" value="ECO:0007669"/>
    <property type="project" value="InterPro"/>
</dbReference>
<evidence type="ECO:0000256" key="1">
    <source>
        <dbReference type="ARBA" id="ARBA00023242"/>
    </source>
</evidence>
<dbReference type="OrthoDB" id="424974at2759"/>
<evidence type="ECO:0000259" key="3">
    <source>
        <dbReference type="SMART" id="SM00906"/>
    </source>
</evidence>
<dbReference type="PANTHER" id="PTHR47654">
    <property type="entry name" value="ZN(II)2CYS6 TRANSCRIPTION FACTOR (EUROFUNG)-RELATED"/>
    <property type="match status" value="1"/>
</dbReference>
<dbReference type="GO" id="GO:0003677">
    <property type="term" value="F:DNA binding"/>
    <property type="evidence" value="ECO:0007669"/>
    <property type="project" value="InterPro"/>
</dbReference>
<keyword evidence="5" id="KW-1185">Reference proteome</keyword>
<feature type="compositionally biased region" description="Basic and acidic residues" evidence="2">
    <location>
        <begin position="149"/>
        <end position="161"/>
    </location>
</feature>
<dbReference type="InterPro" id="IPR007219">
    <property type="entry name" value="XnlR_reg_dom"/>
</dbReference>
<dbReference type="InterPro" id="IPR053230">
    <property type="entry name" value="Trans_reg_galc"/>
</dbReference>
<gene>
    <name evidence="4" type="ORF">P280DRAFT_523786</name>
</gene>
<evidence type="ECO:0000313" key="5">
    <source>
        <dbReference type="Proteomes" id="UP000799753"/>
    </source>
</evidence>
<feature type="region of interest" description="Disordered" evidence="2">
    <location>
        <begin position="394"/>
        <end position="422"/>
    </location>
</feature>
<accession>A0A6A6RLA7</accession>
<feature type="region of interest" description="Disordered" evidence="2">
    <location>
        <begin position="647"/>
        <end position="675"/>
    </location>
</feature>
<dbReference type="Pfam" id="PF04082">
    <property type="entry name" value="Fungal_trans"/>
    <property type="match status" value="1"/>
</dbReference>
<dbReference type="GO" id="GO:0008270">
    <property type="term" value="F:zinc ion binding"/>
    <property type="evidence" value="ECO:0007669"/>
    <property type="project" value="InterPro"/>
</dbReference>
<dbReference type="SMART" id="SM00906">
    <property type="entry name" value="Fungal_trans"/>
    <property type="match status" value="1"/>
</dbReference>
<feature type="region of interest" description="Disordered" evidence="2">
    <location>
        <begin position="120"/>
        <end position="167"/>
    </location>
</feature>
<dbReference type="CDD" id="cd12148">
    <property type="entry name" value="fungal_TF_MHR"/>
    <property type="match status" value="1"/>
</dbReference>
<dbReference type="EMBL" id="MU006814">
    <property type="protein sequence ID" value="KAF2634808.1"/>
    <property type="molecule type" value="Genomic_DNA"/>
</dbReference>
<protein>
    <recommendedName>
        <fullName evidence="3">Xylanolytic transcriptional activator regulatory domain-containing protein</fullName>
    </recommendedName>
</protein>
<dbReference type="AlphaFoldDB" id="A0A6A6RLA7"/>
<feature type="compositionally biased region" description="Basic and acidic residues" evidence="2">
    <location>
        <begin position="647"/>
        <end position="656"/>
    </location>
</feature>
<reference evidence="4" key="1">
    <citation type="journal article" date="2020" name="Stud. Mycol.">
        <title>101 Dothideomycetes genomes: a test case for predicting lifestyles and emergence of pathogens.</title>
        <authorList>
            <person name="Haridas S."/>
            <person name="Albert R."/>
            <person name="Binder M."/>
            <person name="Bloem J."/>
            <person name="Labutti K."/>
            <person name="Salamov A."/>
            <person name="Andreopoulos B."/>
            <person name="Baker S."/>
            <person name="Barry K."/>
            <person name="Bills G."/>
            <person name="Bluhm B."/>
            <person name="Cannon C."/>
            <person name="Castanera R."/>
            <person name="Culley D."/>
            <person name="Daum C."/>
            <person name="Ezra D."/>
            <person name="Gonzalez J."/>
            <person name="Henrissat B."/>
            <person name="Kuo A."/>
            <person name="Liang C."/>
            <person name="Lipzen A."/>
            <person name="Lutzoni F."/>
            <person name="Magnuson J."/>
            <person name="Mondo S."/>
            <person name="Nolan M."/>
            <person name="Ohm R."/>
            <person name="Pangilinan J."/>
            <person name="Park H.-J."/>
            <person name="Ramirez L."/>
            <person name="Alfaro M."/>
            <person name="Sun H."/>
            <person name="Tritt A."/>
            <person name="Yoshinaga Y."/>
            <person name="Zwiers L.-H."/>
            <person name="Turgeon B."/>
            <person name="Goodwin S."/>
            <person name="Spatafora J."/>
            <person name="Crous P."/>
            <person name="Grigoriev I."/>
        </authorList>
    </citation>
    <scope>NUCLEOTIDE SEQUENCE</scope>
    <source>
        <strain evidence="4">CBS 473.64</strain>
    </source>
</reference>
<feature type="region of interest" description="Disordered" evidence="2">
    <location>
        <begin position="56"/>
        <end position="86"/>
    </location>
</feature>
<sequence>MSDRAYTQKIEETALRQQNQAMVEFLTDLRVSATEETKLQIDDLLERIVPDAPVAASTLGRSSDPGEIPGEIPGEANVSAEIGSNDETDIVDEDVFEDQESRATGFVGKGSEVQWLRRVRSEQERHGGDSSQTDGPYGPPGTSMKAASRRIEARQKRKQQERSLPARASASTYYLDVDSIEVDNNVDPFELPTTADAHILLNHYMDTVQEAFPVLSKQTFTAQFCQYYASVSQGTSVTRPHKWLAILNLVFAIGSKHSELMQADWKVVGQSHLVYQSRAQILGLSGSSLVSPPDLMQTQITALLAFYFFSVGHINRAWVLMGTALRFAHALGLHVRNEDPTTSITKKETLVHMWWALYSLEGSLSAIVGRPSFVCEDYCSTPLPLSLGIDQLSDEKSASRRDEQSTRARIDQEAPDVSSTIPEASNSGSFLKNLALLSMIMQKAMVNLYAAKVVAHSWKDLQEEIKGLLDQLQKWSASLPSGLNFFRPNDDVDFQHERLVLETHYIRTKILITRPCLCRLDSRIENQSKASDNFNKKTARICVDTAKTMSALLPSSFNTVYLYRTGSWWSMVPSIMQALIVLLLELSYDTVHFPEDGKEILPSIRKLIHCLRTMAKNNEIAERAYVMAFRVLRGLAQRHNADISDLIRKDTTRAEDSTSSNLEDQPATEESGQETQFSAEAYAQQYGEQGMHAMHADNFFDNRTGYAPMFTFSAAQPQESQWATGSAGGGATVPSNSSRSVLIHGNPFMTNYDEENPVADEDPFFSMEDFMREFQEQ</sequence>
<evidence type="ECO:0000313" key="4">
    <source>
        <dbReference type="EMBL" id="KAF2634808.1"/>
    </source>
</evidence>
<feature type="compositionally biased region" description="Basic and acidic residues" evidence="2">
    <location>
        <begin position="394"/>
        <end position="412"/>
    </location>
</feature>
<dbReference type="Proteomes" id="UP000799753">
    <property type="component" value="Unassembled WGS sequence"/>
</dbReference>
<evidence type="ECO:0000256" key="2">
    <source>
        <dbReference type="SAM" id="MobiDB-lite"/>
    </source>
</evidence>
<name>A0A6A6RLA7_9PLEO</name>
<organism evidence="4 5">
    <name type="scientific">Massarina eburnea CBS 473.64</name>
    <dbReference type="NCBI Taxonomy" id="1395130"/>
    <lineage>
        <taxon>Eukaryota</taxon>
        <taxon>Fungi</taxon>
        <taxon>Dikarya</taxon>
        <taxon>Ascomycota</taxon>
        <taxon>Pezizomycotina</taxon>
        <taxon>Dothideomycetes</taxon>
        <taxon>Pleosporomycetidae</taxon>
        <taxon>Pleosporales</taxon>
        <taxon>Massarineae</taxon>
        <taxon>Massarinaceae</taxon>
        <taxon>Massarina</taxon>
    </lineage>
</organism>
<feature type="compositionally biased region" description="Polar residues" evidence="2">
    <location>
        <begin position="657"/>
        <end position="675"/>
    </location>
</feature>
<proteinExistence type="predicted"/>